<protein>
    <submittedName>
        <fullName evidence="1">Uncharacterized protein</fullName>
    </submittedName>
</protein>
<evidence type="ECO:0000313" key="1">
    <source>
        <dbReference type="EnsemblPlants" id="PGSC0003DMT400070237"/>
    </source>
</evidence>
<proteinExistence type="predicted"/>
<dbReference type="Proteomes" id="UP000011115">
    <property type="component" value="Unassembled WGS sequence"/>
</dbReference>
<sequence>MGFIPLPFSTSKSNLVTQLGFKLVSCDMQLPHIQQRTTFAVEPKPRCCVKVRFFFWSLRRQT</sequence>
<accession>M1CLU8</accession>
<dbReference type="AlphaFoldDB" id="M1CLU8"/>
<keyword evidence="2" id="KW-1185">Reference proteome</keyword>
<organism evidence="1 2">
    <name type="scientific">Solanum tuberosum</name>
    <name type="common">Potato</name>
    <dbReference type="NCBI Taxonomy" id="4113"/>
    <lineage>
        <taxon>Eukaryota</taxon>
        <taxon>Viridiplantae</taxon>
        <taxon>Streptophyta</taxon>
        <taxon>Embryophyta</taxon>
        <taxon>Tracheophyta</taxon>
        <taxon>Spermatophyta</taxon>
        <taxon>Magnoliopsida</taxon>
        <taxon>eudicotyledons</taxon>
        <taxon>Gunneridae</taxon>
        <taxon>Pentapetalae</taxon>
        <taxon>asterids</taxon>
        <taxon>lamiids</taxon>
        <taxon>Solanales</taxon>
        <taxon>Solanaceae</taxon>
        <taxon>Solanoideae</taxon>
        <taxon>Solaneae</taxon>
        <taxon>Solanum</taxon>
    </lineage>
</organism>
<reference evidence="1" key="2">
    <citation type="submission" date="2015-06" db="UniProtKB">
        <authorList>
            <consortium name="EnsemblPlants"/>
        </authorList>
    </citation>
    <scope>IDENTIFICATION</scope>
    <source>
        <strain evidence="1">DM1-3 516 R44</strain>
    </source>
</reference>
<dbReference type="HOGENOM" id="CLU_2908544_0_0_1"/>
<dbReference type="Gramene" id="PGSC0003DMT400070237">
    <property type="protein sequence ID" value="PGSC0003DMT400070237"/>
    <property type="gene ID" value="PGSC0003DMG400027308"/>
</dbReference>
<dbReference type="InParanoid" id="M1CLU8"/>
<evidence type="ECO:0000313" key="2">
    <source>
        <dbReference type="Proteomes" id="UP000011115"/>
    </source>
</evidence>
<reference evidence="2" key="1">
    <citation type="journal article" date="2011" name="Nature">
        <title>Genome sequence and analysis of the tuber crop potato.</title>
        <authorList>
            <consortium name="The Potato Genome Sequencing Consortium"/>
        </authorList>
    </citation>
    <scope>NUCLEOTIDE SEQUENCE [LARGE SCALE GENOMIC DNA]</scope>
    <source>
        <strain evidence="2">cv. DM1-3 516 R44</strain>
    </source>
</reference>
<name>M1CLU8_SOLTU</name>
<dbReference type="PaxDb" id="4113-PGSC0003DMT400070237"/>
<dbReference type="EnsemblPlants" id="PGSC0003DMT400070237">
    <property type="protein sequence ID" value="PGSC0003DMT400070237"/>
    <property type="gene ID" value="PGSC0003DMG400027308"/>
</dbReference>